<dbReference type="Pfam" id="PF13411">
    <property type="entry name" value="MerR_1"/>
    <property type="match status" value="1"/>
</dbReference>
<comment type="caution">
    <text evidence="3">The sequence shown here is derived from an EMBL/GenBank/DDBJ whole genome shotgun (WGS) entry which is preliminary data.</text>
</comment>
<feature type="domain" description="HTH merR-type" evidence="2">
    <location>
        <begin position="1"/>
        <end position="68"/>
    </location>
</feature>
<dbReference type="InterPro" id="IPR047057">
    <property type="entry name" value="MerR_fam"/>
</dbReference>
<protein>
    <submittedName>
        <fullName evidence="3">MerR family transcriptional regulator</fullName>
    </submittedName>
</protein>
<evidence type="ECO:0000256" key="1">
    <source>
        <dbReference type="ARBA" id="ARBA00023125"/>
    </source>
</evidence>
<dbReference type="EMBL" id="BAAAHP010000018">
    <property type="protein sequence ID" value="GAA0923396.1"/>
    <property type="molecule type" value="Genomic_DNA"/>
</dbReference>
<evidence type="ECO:0000313" key="3">
    <source>
        <dbReference type="EMBL" id="GAA0923396.1"/>
    </source>
</evidence>
<dbReference type="PRINTS" id="PR00040">
    <property type="entry name" value="HTHMERR"/>
</dbReference>
<sequence length="129" mass="14343">MRIGEAAERAGVSARALRYYEEEGLIEPARSSGGHRMYSEAIVEQVRFIRCLQTAGLTGRTILTLLPSVDTGFTTPDMVWRLRGERDRMSAQIESMVEARERLDELIVNAVRCTVTDHPQPAAGPPNSQ</sequence>
<dbReference type="RefSeq" id="WP_343938894.1">
    <property type="nucleotide sequence ID" value="NZ_BAAAHP010000018.1"/>
</dbReference>
<proteinExistence type="predicted"/>
<accession>A0ABP3ZNU1</accession>
<keyword evidence="1" id="KW-0238">DNA-binding</keyword>
<dbReference type="PROSITE" id="PS50937">
    <property type="entry name" value="HTH_MERR_2"/>
    <property type="match status" value="1"/>
</dbReference>
<keyword evidence="4" id="KW-1185">Reference proteome</keyword>
<dbReference type="Gene3D" id="1.10.1660.10">
    <property type="match status" value="1"/>
</dbReference>
<evidence type="ECO:0000259" key="2">
    <source>
        <dbReference type="PROSITE" id="PS50937"/>
    </source>
</evidence>
<name>A0ABP3ZNU1_9PSEU</name>
<evidence type="ECO:0000313" key="4">
    <source>
        <dbReference type="Proteomes" id="UP001499967"/>
    </source>
</evidence>
<gene>
    <name evidence="3" type="ORF">GCM10009559_07500</name>
</gene>
<dbReference type="Proteomes" id="UP001499967">
    <property type="component" value="Unassembled WGS sequence"/>
</dbReference>
<dbReference type="PANTHER" id="PTHR30204">
    <property type="entry name" value="REDOX-CYCLING DRUG-SENSING TRANSCRIPTIONAL ACTIVATOR SOXR"/>
    <property type="match status" value="1"/>
</dbReference>
<reference evidence="4" key="1">
    <citation type="journal article" date="2019" name="Int. J. Syst. Evol. Microbiol.">
        <title>The Global Catalogue of Microorganisms (GCM) 10K type strain sequencing project: providing services to taxonomists for standard genome sequencing and annotation.</title>
        <authorList>
            <consortium name="The Broad Institute Genomics Platform"/>
            <consortium name="The Broad Institute Genome Sequencing Center for Infectious Disease"/>
            <person name="Wu L."/>
            <person name="Ma J."/>
        </authorList>
    </citation>
    <scope>NUCLEOTIDE SEQUENCE [LARGE SCALE GENOMIC DNA]</scope>
    <source>
        <strain evidence="4">JCM 11117</strain>
    </source>
</reference>
<dbReference type="InterPro" id="IPR009061">
    <property type="entry name" value="DNA-bd_dom_put_sf"/>
</dbReference>
<dbReference type="SUPFAM" id="SSF46955">
    <property type="entry name" value="Putative DNA-binding domain"/>
    <property type="match status" value="1"/>
</dbReference>
<dbReference type="PROSITE" id="PS00552">
    <property type="entry name" value="HTH_MERR_1"/>
    <property type="match status" value="1"/>
</dbReference>
<dbReference type="SMART" id="SM00422">
    <property type="entry name" value="HTH_MERR"/>
    <property type="match status" value="1"/>
</dbReference>
<organism evidence="3 4">
    <name type="scientific">Pseudonocardia zijingensis</name>
    <dbReference type="NCBI Taxonomy" id="153376"/>
    <lineage>
        <taxon>Bacteria</taxon>
        <taxon>Bacillati</taxon>
        <taxon>Actinomycetota</taxon>
        <taxon>Actinomycetes</taxon>
        <taxon>Pseudonocardiales</taxon>
        <taxon>Pseudonocardiaceae</taxon>
        <taxon>Pseudonocardia</taxon>
    </lineage>
</organism>
<dbReference type="InterPro" id="IPR000551">
    <property type="entry name" value="MerR-type_HTH_dom"/>
</dbReference>
<dbReference type="PANTHER" id="PTHR30204:SF97">
    <property type="entry name" value="MERR FAMILY REGULATORY PROTEIN"/>
    <property type="match status" value="1"/>
</dbReference>